<organism evidence="1">
    <name type="scientific">Anguilla anguilla</name>
    <name type="common">European freshwater eel</name>
    <name type="synonym">Muraena anguilla</name>
    <dbReference type="NCBI Taxonomy" id="7936"/>
    <lineage>
        <taxon>Eukaryota</taxon>
        <taxon>Metazoa</taxon>
        <taxon>Chordata</taxon>
        <taxon>Craniata</taxon>
        <taxon>Vertebrata</taxon>
        <taxon>Euteleostomi</taxon>
        <taxon>Actinopterygii</taxon>
        <taxon>Neopterygii</taxon>
        <taxon>Teleostei</taxon>
        <taxon>Anguilliformes</taxon>
        <taxon>Anguillidae</taxon>
        <taxon>Anguilla</taxon>
    </lineage>
</organism>
<accession>A0A0E9QV73</accession>
<reference evidence="1" key="1">
    <citation type="submission" date="2014-11" db="EMBL/GenBank/DDBJ databases">
        <authorList>
            <person name="Amaro Gonzalez C."/>
        </authorList>
    </citation>
    <scope>NUCLEOTIDE SEQUENCE</scope>
</reference>
<sequence length="46" mass="5539">MYSVISANIFYVNTQWPLLCHKKLELVLGYFHYSRFISTDLKKNEQ</sequence>
<protein>
    <submittedName>
        <fullName evidence="1">Uncharacterized protein</fullName>
    </submittedName>
</protein>
<reference evidence="1" key="2">
    <citation type="journal article" date="2015" name="Fish Shellfish Immunol.">
        <title>Early steps in the European eel (Anguilla anguilla)-Vibrio vulnificus interaction in the gills: Role of the RtxA13 toxin.</title>
        <authorList>
            <person name="Callol A."/>
            <person name="Pajuelo D."/>
            <person name="Ebbesson L."/>
            <person name="Teles M."/>
            <person name="MacKenzie S."/>
            <person name="Amaro C."/>
        </authorList>
    </citation>
    <scope>NUCLEOTIDE SEQUENCE</scope>
</reference>
<dbReference type="AlphaFoldDB" id="A0A0E9QV73"/>
<dbReference type="EMBL" id="GBXM01087853">
    <property type="protein sequence ID" value="JAH20724.1"/>
    <property type="molecule type" value="Transcribed_RNA"/>
</dbReference>
<evidence type="ECO:0000313" key="1">
    <source>
        <dbReference type="EMBL" id="JAH20724.1"/>
    </source>
</evidence>
<proteinExistence type="predicted"/>
<name>A0A0E9QV73_ANGAN</name>